<evidence type="ECO:0008006" key="2">
    <source>
        <dbReference type="Google" id="ProtNLM"/>
    </source>
</evidence>
<protein>
    <recommendedName>
        <fullName evidence="2">NAD-specific glutamate dehydrogenase</fullName>
    </recommendedName>
</protein>
<gene>
    <name evidence="1" type="ORF">SDC9_98144</name>
</gene>
<evidence type="ECO:0000313" key="1">
    <source>
        <dbReference type="EMBL" id="MPM51396.1"/>
    </source>
</evidence>
<proteinExistence type="predicted"/>
<accession>A0A645AEL2</accession>
<reference evidence="1" key="1">
    <citation type="submission" date="2019-08" db="EMBL/GenBank/DDBJ databases">
        <authorList>
            <person name="Kucharzyk K."/>
            <person name="Murdoch R.W."/>
            <person name="Higgins S."/>
            <person name="Loffler F."/>
        </authorList>
    </citation>
    <scope>NUCLEOTIDE SEQUENCE</scope>
</reference>
<organism evidence="1">
    <name type="scientific">bioreactor metagenome</name>
    <dbReference type="NCBI Taxonomy" id="1076179"/>
    <lineage>
        <taxon>unclassified sequences</taxon>
        <taxon>metagenomes</taxon>
        <taxon>ecological metagenomes</taxon>
    </lineage>
</organism>
<dbReference type="AlphaFoldDB" id="A0A645AEL2"/>
<comment type="caution">
    <text evidence="1">The sequence shown here is derived from an EMBL/GenBank/DDBJ whole genome shotgun (WGS) entry which is preliminary data.</text>
</comment>
<name>A0A645AEL2_9ZZZZ</name>
<sequence length="472" mass="49685">MHLLRLGDQLLAELGMGNVDDGLRPLPCGKPLDADLAVLRHQIVQICAGSGDNGTLQQGGTDAGLQLAGLLVLERGGTADKALSALGEVSAHDKVQLPACAGDMAGAGGLGGHLTEQVDIHRTVDGDEVGDLRDAGHIIDIIHGRCHALGVVVEKVIELPGTGGESIGLAALVEGLVGAGDLAGAGHVHKGIHIHLAMYAQILQVRLRDQLAHSAGHGPNAKLQAGAVGDLLHDKAGHRKVYLTWFPGAAQFIHRLIIAFDDHAHVVDVDAVFKSAVAVWHRGVHFQNNALAALYGGLQVSAVGAEVEPAMGVHGSNLHHQNVDGSNIFTIVTGNLGITHGNVKRHSLLDHLPFHTAHMPGIPCKMLRRVRNARNGGAVGENAAADIHVGQLVRALCKRLVQCVGSTHAPAVIDPIAGLNNLDGLVRSGQFLFVYLLIAHEKFLPVFSQIPVCGFKDCQYNNIFISEMQSNL</sequence>
<dbReference type="EMBL" id="VSSQ01013396">
    <property type="protein sequence ID" value="MPM51396.1"/>
    <property type="molecule type" value="Genomic_DNA"/>
</dbReference>